<dbReference type="InterPro" id="IPR034015">
    <property type="entry name" value="M1_LTA4H"/>
</dbReference>
<evidence type="ECO:0000256" key="6">
    <source>
        <dbReference type="ARBA" id="ARBA00022801"/>
    </source>
</evidence>
<sequence length="624" mass="70452">MSFSPLYAQPSAPQDRDLATLSNYLDILVTHTDLEWTIDWDQKLIGGKAILTLTASKEVDTAVLDTSFLDIRDVSVEGQKADWKLGDRIEAMGQALTVKLPKALSKGDVIDITVTYSTTKDCTSVGWLNPVQTKSGKYPYLYSQSQADTPAVKSTYSSKVTSILPVLMSGLRQSPPSDQVLELGKKVEYVYNQPVRIPSYLIAIASGEVIYKSFPDMEGRNWRTGVWTEPKTMKAAYWEFEEDTAKQVATAEDLTSAYRFGVYDFLILPESFPYGGMENCCLTFATPTLLAGDRSLVDVIAHEISHSWFGNSIGCASWSHFWLNEGWTTYLERLIIGRLHGAPARDLSYIIGRVGLKESLAGYKDVPRFQRLIPDYKEHEDPDEAYSQVPYEKGANFLLYLERTVGGLEVFLPYMKSYVETFTDSSITTAQWRAHLFDYFGKQPNSEEYLRKLGQVDWDEWLHGDGLDLCVDLEYDDSLSKPCLELAARWNNARGDDDLTQFSPRDIADFSSTQLCVFLDDLGARAAFRPATVRALDELYSLNKSESAEIKLRFYKIALSSGPEYADSAATWVVSKGRMKFCRPVFRLLNEQRPELARETFISHAEFYHPIARKMIAKDLGVEL</sequence>
<dbReference type="FunFam" id="3.30.2010.30:FF:000001">
    <property type="entry name" value="Leukotriene A(4) hydrolase"/>
    <property type="match status" value="1"/>
</dbReference>
<dbReference type="PRINTS" id="PR00756">
    <property type="entry name" value="ALADIPTASE"/>
</dbReference>
<dbReference type="InterPro" id="IPR049980">
    <property type="entry name" value="LTA4H_cat"/>
</dbReference>
<keyword evidence="3" id="KW-0963">Cytoplasm</keyword>
<dbReference type="GO" id="GO:0004301">
    <property type="term" value="F:epoxide hydrolase activity"/>
    <property type="evidence" value="ECO:0007669"/>
    <property type="project" value="TreeGrafter"/>
</dbReference>
<evidence type="ECO:0000256" key="9">
    <source>
        <dbReference type="PIRSR" id="PIRSR634015-1"/>
    </source>
</evidence>
<evidence type="ECO:0000256" key="11">
    <source>
        <dbReference type="PIRSR" id="PIRSR634015-3"/>
    </source>
</evidence>
<gene>
    <name evidence="13" type="ORF">EHS24_007486</name>
</gene>
<dbReference type="Gene3D" id="2.60.40.1730">
    <property type="entry name" value="tricorn interacting facor f3 domain"/>
    <property type="match status" value="1"/>
</dbReference>
<evidence type="ECO:0000256" key="8">
    <source>
        <dbReference type="ARBA" id="ARBA00023049"/>
    </source>
</evidence>
<dbReference type="GO" id="GO:0070006">
    <property type="term" value="F:metalloaminopeptidase activity"/>
    <property type="evidence" value="ECO:0007669"/>
    <property type="project" value="UniProtKB-ARBA"/>
</dbReference>
<keyword evidence="14" id="KW-1185">Reference proteome</keyword>
<feature type="binding site" evidence="11">
    <location>
        <position position="302"/>
    </location>
    <ligand>
        <name>Zn(2+)</name>
        <dbReference type="ChEBI" id="CHEBI:29105"/>
        <note>catalytic</note>
    </ligand>
</feature>
<name>A0A427XU62_9TREE</name>
<dbReference type="Gene3D" id="1.10.390.10">
    <property type="entry name" value="Neutral Protease Domain 2"/>
    <property type="match status" value="1"/>
</dbReference>
<feature type="binding site" evidence="10">
    <location>
        <begin position="578"/>
        <end position="580"/>
    </location>
    <ligand>
        <name>a peptide</name>
        <dbReference type="ChEBI" id="CHEBI:60466"/>
    </ligand>
</feature>
<evidence type="ECO:0000313" key="13">
    <source>
        <dbReference type="EMBL" id="RSH82506.1"/>
    </source>
</evidence>
<protein>
    <recommendedName>
        <fullName evidence="12">Peptidase M1 leukotriene A4 hydrolase/aminopeptidase C-terminal domain-containing protein</fullName>
    </recommendedName>
</protein>
<dbReference type="OrthoDB" id="79562at2759"/>
<keyword evidence="8" id="KW-0482">Metalloprotease</keyword>
<dbReference type="STRING" id="105984.A0A427XU62"/>
<keyword evidence="7 11" id="KW-0862">Zinc</keyword>
<feature type="binding site" evidence="10">
    <location>
        <begin position="144"/>
        <end position="146"/>
    </location>
    <ligand>
        <name>a peptide</name>
        <dbReference type="ChEBI" id="CHEBI:60466"/>
    </ligand>
</feature>
<dbReference type="InterPro" id="IPR001930">
    <property type="entry name" value="Peptidase_M1"/>
</dbReference>
<evidence type="ECO:0000313" key="14">
    <source>
        <dbReference type="Proteomes" id="UP000279236"/>
    </source>
</evidence>
<dbReference type="GO" id="GO:0006508">
    <property type="term" value="P:proteolysis"/>
    <property type="evidence" value="ECO:0007669"/>
    <property type="project" value="UniProtKB-KW"/>
</dbReference>
<dbReference type="Gene3D" id="1.25.40.320">
    <property type="entry name" value="Peptidase M1, leukotriene A4 hydrolase/aminopeptidase C-terminal domain"/>
    <property type="match status" value="1"/>
</dbReference>
<evidence type="ECO:0000256" key="1">
    <source>
        <dbReference type="ARBA" id="ARBA00004496"/>
    </source>
</evidence>
<dbReference type="RefSeq" id="XP_028476738.1">
    <property type="nucleotide sequence ID" value="XM_028622845.1"/>
</dbReference>
<keyword evidence="4" id="KW-0645">Protease</keyword>
<comment type="similarity">
    <text evidence="2">Belongs to the peptidase M1 family.</text>
</comment>
<dbReference type="FunFam" id="1.25.40.320:FF:000001">
    <property type="entry name" value="Leukotriene A(4) hydrolase"/>
    <property type="match status" value="1"/>
</dbReference>
<comment type="caution">
    <text evidence="13">The sequence shown here is derived from an EMBL/GenBank/DDBJ whole genome shotgun (WGS) entry which is preliminary data.</text>
</comment>
<keyword evidence="6" id="KW-0378">Hydrolase</keyword>
<evidence type="ECO:0000256" key="5">
    <source>
        <dbReference type="ARBA" id="ARBA00022723"/>
    </source>
</evidence>
<dbReference type="SUPFAM" id="SSF63737">
    <property type="entry name" value="Leukotriene A4 hydrolase N-terminal domain"/>
    <property type="match status" value="1"/>
</dbReference>
<dbReference type="GO" id="GO:0008270">
    <property type="term" value="F:zinc ion binding"/>
    <property type="evidence" value="ECO:0007669"/>
    <property type="project" value="InterPro"/>
</dbReference>
<comment type="subcellular location">
    <subcellularLocation>
        <location evidence="1">Cytoplasm</location>
    </subcellularLocation>
</comment>
<dbReference type="InterPro" id="IPR016024">
    <property type="entry name" value="ARM-type_fold"/>
</dbReference>
<dbReference type="SMART" id="SM01263">
    <property type="entry name" value="Leuk-A4-hydro_C"/>
    <property type="match status" value="1"/>
</dbReference>
<dbReference type="InterPro" id="IPR038502">
    <property type="entry name" value="M1_LTA-4_hydro/amino_C_sf"/>
</dbReference>
<keyword evidence="5 11" id="KW-0479">Metal-binding</keyword>
<accession>A0A427XU62</accession>
<evidence type="ECO:0000256" key="7">
    <source>
        <dbReference type="ARBA" id="ARBA00022833"/>
    </source>
</evidence>
<evidence type="ECO:0000256" key="3">
    <source>
        <dbReference type="ARBA" id="ARBA00022490"/>
    </source>
</evidence>
<evidence type="ECO:0000256" key="2">
    <source>
        <dbReference type="ARBA" id="ARBA00010136"/>
    </source>
</evidence>
<dbReference type="Pfam" id="PF01433">
    <property type="entry name" value="Peptidase_M1"/>
    <property type="match status" value="1"/>
</dbReference>
<comment type="cofactor">
    <cofactor evidence="11">
        <name>Zn(2+)</name>
        <dbReference type="ChEBI" id="CHEBI:29105"/>
    </cofactor>
    <text evidence="11">Binds 1 zinc ion per subunit.</text>
</comment>
<dbReference type="SUPFAM" id="SSF55486">
    <property type="entry name" value="Metalloproteases ('zincins'), catalytic domain"/>
    <property type="match status" value="1"/>
</dbReference>
<dbReference type="PANTHER" id="PTHR45726">
    <property type="entry name" value="LEUKOTRIENE A-4 HYDROLASE"/>
    <property type="match status" value="1"/>
</dbReference>
<dbReference type="Pfam" id="PF17900">
    <property type="entry name" value="Peptidase_M1_N"/>
    <property type="match status" value="1"/>
</dbReference>
<feature type="binding site" evidence="11">
    <location>
        <position position="325"/>
    </location>
    <ligand>
        <name>Zn(2+)</name>
        <dbReference type="ChEBI" id="CHEBI:29105"/>
        <note>catalytic</note>
    </ligand>
</feature>
<dbReference type="SUPFAM" id="SSF48371">
    <property type="entry name" value="ARM repeat"/>
    <property type="match status" value="1"/>
</dbReference>
<dbReference type="EMBL" id="RSCE01000005">
    <property type="protein sequence ID" value="RSH82506.1"/>
    <property type="molecule type" value="Genomic_DNA"/>
</dbReference>
<feature type="active site" description="Proton donor" evidence="9">
    <location>
        <position position="391"/>
    </location>
</feature>
<dbReference type="InterPro" id="IPR042097">
    <property type="entry name" value="Aminopeptidase_N-like_N_sf"/>
</dbReference>
<dbReference type="GeneID" id="39592029"/>
<dbReference type="GO" id="GO:0005829">
    <property type="term" value="C:cytosol"/>
    <property type="evidence" value="ECO:0007669"/>
    <property type="project" value="TreeGrafter"/>
</dbReference>
<feature type="binding site" evidence="10">
    <location>
        <begin position="273"/>
        <end position="278"/>
    </location>
    <ligand>
        <name>a peptide</name>
        <dbReference type="ChEBI" id="CHEBI:60466"/>
    </ligand>
</feature>
<feature type="binding site" evidence="11">
    <location>
        <position position="306"/>
    </location>
    <ligand>
        <name>Zn(2+)</name>
        <dbReference type="ChEBI" id="CHEBI:29105"/>
        <note>catalytic</note>
    </ligand>
</feature>
<dbReference type="InterPro" id="IPR027268">
    <property type="entry name" value="Peptidase_M4/M1_CTD_sf"/>
</dbReference>
<dbReference type="InterPro" id="IPR045357">
    <property type="entry name" value="Aminopeptidase_N-like_N"/>
</dbReference>
<evidence type="ECO:0000259" key="12">
    <source>
        <dbReference type="SMART" id="SM01263"/>
    </source>
</evidence>
<dbReference type="Pfam" id="PF09127">
    <property type="entry name" value="Leuk-A4-hydro_C"/>
    <property type="match status" value="1"/>
</dbReference>
<dbReference type="InterPro" id="IPR015211">
    <property type="entry name" value="Peptidase_M1_C"/>
</dbReference>
<dbReference type="PANTHER" id="PTHR45726:SF3">
    <property type="entry name" value="LEUKOTRIENE A-4 HYDROLASE"/>
    <property type="match status" value="1"/>
</dbReference>
<dbReference type="InterPro" id="IPR014782">
    <property type="entry name" value="Peptidase_M1_dom"/>
</dbReference>
<dbReference type="Gene3D" id="3.30.2010.30">
    <property type="match status" value="1"/>
</dbReference>
<dbReference type="AlphaFoldDB" id="A0A427XU62"/>
<evidence type="ECO:0000256" key="10">
    <source>
        <dbReference type="PIRSR" id="PIRSR634015-2"/>
    </source>
</evidence>
<dbReference type="Proteomes" id="UP000279236">
    <property type="component" value="Unassembled WGS sequence"/>
</dbReference>
<organism evidence="13 14">
    <name type="scientific">Apiotrichum porosum</name>
    <dbReference type="NCBI Taxonomy" id="105984"/>
    <lineage>
        <taxon>Eukaryota</taxon>
        <taxon>Fungi</taxon>
        <taxon>Dikarya</taxon>
        <taxon>Basidiomycota</taxon>
        <taxon>Agaricomycotina</taxon>
        <taxon>Tremellomycetes</taxon>
        <taxon>Trichosporonales</taxon>
        <taxon>Trichosporonaceae</taxon>
        <taxon>Apiotrichum</taxon>
    </lineage>
</organism>
<dbReference type="FunFam" id="1.10.390.10:FF:000003">
    <property type="entry name" value="Leukotriene A(4) hydrolase"/>
    <property type="match status" value="1"/>
</dbReference>
<evidence type="ECO:0000256" key="4">
    <source>
        <dbReference type="ARBA" id="ARBA00022670"/>
    </source>
</evidence>
<proteinExistence type="inferred from homology"/>
<dbReference type="CDD" id="cd09599">
    <property type="entry name" value="M1_LTA4H"/>
    <property type="match status" value="1"/>
</dbReference>
<feature type="active site" description="Proton acceptor" evidence="9">
    <location>
        <position position="303"/>
    </location>
</feature>
<feature type="domain" description="Peptidase M1 leukotriene A4 hydrolase/aminopeptidase C-terminal" evidence="12">
    <location>
        <begin position="478"/>
        <end position="620"/>
    </location>
</feature>
<reference evidence="13 14" key="1">
    <citation type="submission" date="2018-11" db="EMBL/GenBank/DDBJ databases">
        <title>Genome sequence of Apiotrichum porosum DSM 27194.</title>
        <authorList>
            <person name="Aliyu H."/>
            <person name="Gorte O."/>
            <person name="Ochsenreither K."/>
        </authorList>
    </citation>
    <scope>NUCLEOTIDE SEQUENCE [LARGE SCALE GENOMIC DNA]</scope>
    <source>
        <strain evidence="13 14">DSM 27194</strain>
    </source>
</reference>